<name>A0A411DR82_CHRID</name>
<evidence type="ECO:0008006" key="4">
    <source>
        <dbReference type="Google" id="ProtNLM"/>
    </source>
</evidence>
<proteinExistence type="predicted"/>
<feature type="compositionally biased region" description="Polar residues" evidence="1">
    <location>
        <begin position="183"/>
        <end position="201"/>
    </location>
</feature>
<gene>
    <name evidence="3" type="ORF">EU348_17500</name>
</gene>
<protein>
    <recommendedName>
        <fullName evidence="4">Tetratricopeptide repeat protein</fullName>
    </recommendedName>
</protein>
<evidence type="ECO:0000256" key="2">
    <source>
        <dbReference type="SAM" id="SignalP"/>
    </source>
</evidence>
<dbReference type="InterPro" id="IPR011990">
    <property type="entry name" value="TPR-like_helical_dom_sf"/>
</dbReference>
<dbReference type="Gene3D" id="1.25.40.10">
    <property type="entry name" value="Tetratricopeptide repeat domain"/>
    <property type="match status" value="1"/>
</dbReference>
<evidence type="ECO:0000256" key="1">
    <source>
        <dbReference type="SAM" id="MobiDB-lite"/>
    </source>
</evidence>
<organism evidence="3">
    <name type="scientific">Chryseobacterium indologenes</name>
    <name type="common">Flavobacterium indologenes</name>
    <dbReference type="NCBI Taxonomy" id="253"/>
    <lineage>
        <taxon>Bacteria</taxon>
        <taxon>Pseudomonadati</taxon>
        <taxon>Bacteroidota</taxon>
        <taxon>Flavobacteriia</taxon>
        <taxon>Flavobacteriales</taxon>
        <taxon>Weeksellaceae</taxon>
        <taxon>Chryseobacterium group</taxon>
        <taxon>Chryseobacterium</taxon>
    </lineage>
</organism>
<dbReference type="SUPFAM" id="SSF48452">
    <property type="entry name" value="TPR-like"/>
    <property type="match status" value="1"/>
</dbReference>
<feature type="region of interest" description="Disordered" evidence="1">
    <location>
        <begin position="182"/>
        <end position="201"/>
    </location>
</feature>
<reference evidence="3" key="1">
    <citation type="submission" date="2019-01" db="EMBL/GenBank/DDBJ databases">
        <title>Whole Genome Sequencing for Putative Detection of Antimicrobial Resistance and Potential Virulence Factors in Chryseobacterium indologenes isolated from Nile Tilapia in Tanzania.</title>
        <authorList>
            <person name="Mwega E."/>
            <person name="Mutoloki S."/>
            <person name="Mugimba K."/>
            <person name="Colquhoun D."/>
            <person name="Mdegela R."/>
            <person name="Evensen O."/>
            <person name="Wasteson Y."/>
        </authorList>
    </citation>
    <scope>NUCLEOTIDE SEQUENCE [LARGE SCALE GENOMIC DNA]</scope>
    <source>
        <strain evidence="3">StR 01</strain>
    </source>
</reference>
<sequence length="201" mass="22519">MTKLLLILSFLVTGSLMNAQFFSDQTLQQAVLQFDNAKTENDYDMLFSRFSEAKTSDKWQANYYAAAALYLKTNFLLNNSPNSPLGEPNETARKLAMQSLASEKNNGEVNLLLALIHFQKIRIKTATDPQKELKTVTSFMNKAETTLKNNPRLSFLKAEIAEKQGNKTEAIKFYQKAAKEFETSGTASSSPNWGKQLIGTN</sequence>
<feature type="signal peptide" evidence="2">
    <location>
        <begin position="1"/>
        <end position="19"/>
    </location>
</feature>
<feature type="chain" id="PRO_5019259933" description="Tetratricopeptide repeat protein" evidence="2">
    <location>
        <begin position="20"/>
        <end position="201"/>
    </location>
</feature>
<evidence type="ECO:0000313" key="3">
    <source>
        <dbReference type="EMBL" id="QBA22873.1"/>
    </source>
</evidence>
<keyword evidence="2" id="KW-0732">Signal</keyword>
<dbReference type="AlphaFoldDB" id="A0A411DR82"/>
<dbReference type="EMBL" id="CP035532">
    <property type="protein sequence ID" value="QBA22873.1"/>
    <property type="molecule type" value="Genomic_DNA"/>
</dbReference>
<accession>A0A411DR82</accession>